<keyword evidence="2" id="KW-0812">Transmembrane</keyword>
<sequence>MPAENSTPVPVATANPDSRSSRKVVGVGVVGNVFIAAGAFRLSFAALADLAHRAGLDASEAWVWPLIVDGVIVVATVAVVALHQHGLVATRYPWLLLLAATGVSVTANATHALVTADSSVPPIVAACVAAVPPLVLLATTHLTVELIRWSRNPVKDDPPVRVEASPPDVSGEPRKATAMRRGHATLSKMSGPAPGPAEAARLQGEGWSNRRIAKHLGVHPSTVGRWVNSPSAPLGSTTVNELVPALGEKVAREGGSPIGQD</sequence>
<accession>A0A5C8UN15</accession>
<feature type="region of interest" description="Disordered" evidence="1">
    <location>
        <begin position="155"/>
        <end position="198"/>
    </location>
</feature>
<dbReference type="Pfam" id="PF10935">
    <property type="entry name" value="DUF2637"/>
    <property type="match status" value="1"/>
</dbReference>
<name>A0A5C8UN15_9MICO</name>
<feature type="transmembrane region" description="Helical" evidence="2">
    <location>
        <begin position="94"/>
        <end position="114"/>
    </location>
</feature>
<dbReference type="AlphaFoldDB" id="A0A5C8UN15"/>
<evidence type="ECO:0000313" key="3">
    <source>
        <dbReference type="EMBL" id="TXN29802.1"/>
    </source>
</evidence>
<feature type="transmembrane region" description="Helical" evidence="2">
    <location>
        <begin position="62"/>
        <end position="82"/>
    </location>
</feature>
<feature type="transmembrane region" description="Helical" evidence="2">
    <location>
        <begin position="24"/>
        <end position="42"/>
    </location>
</feature>
<organism evidence="3 4">
    <name type="scientific">Lacisediminihabitans profunda</name>
    <dbReference type="NCBI Taxonomy" id="2594790"/>
    <lineage>
        <taxon>Bacteria</taxon>
        <taxon>Bacillati</taxon>
        <taxon>Actinomycetota</taxon>
        <taxon>Actinomycetes</taxon>
        <taxon>Micrococcales</taxon>
        <taxon>Microbacteriaceae</taxon>
        <taxon>Lacisediminihabitans</taxon>
    </lineage>
</organism>
<comment type="caution">
    <text evidence="3">The sequence shown here is derived from an EMBL/GenBank/DDBJ whole genome shotgun (WGS) entry which is preliminary data.</text>
</comment>
<protein>
    <submittedName>
        <fullName evidence="3">DUF2637 domain-containing protein</fullName>
    </submittedName>
</protein>
<dbReference type="Pfam" id="PF13384">
    <property type="entry name" value="HTH_23"/>
    <property type="match status" value="1"/>
</dbReference>
<keyword evidence="4" id="KW-1185">Reference proteome</keyword>
<proteinExistence type="predicted"/>
<dbReference type="EMBL" id="VRMG01000008">
    <property type="protein sequence ID" value="TXN29802.1"/>
    <property type="molecule type" value="Genomic_DNA"/>
</dbReference>
<evidence type="ECO:0000313" key="4">
    <source>
        <dbReference type="Proteomes" id="UP000321379"/>
    </source>
</evidence>
<evidence type="ECO:0000256" key="1">
    <source>
        <dbReference type="SAM" id="MobiDB-lite"/>
    </source>
</evidence>
<dbReference type="Proteomes" id="UP000321379">
    <property type="component" value="Unassembled WGS sequence"/>
</dbReference>
<feature type="transmembrane region" description="Helical" evidence="2">
    <location>
        <begin position="120"/>
        <end position="144"/>
    </location>
</feature>
<keyword evidence="2" id="KW-1133">Transmembrane helix</keyword>
<gene>
    <name evidence="3" type="ORF">FVP33_11700</name>
</gene>
<keyword evidence="2" id="KW-0472">Membrane</keyword>
<reference evidence="3 4" key="1">
    <citation type="submission" date="2019-08" db="EMBL/GenBank/DDBJ databases">
        <title>Bacterial whole genome sequence for Glaciihabitans sp. CHu50b-6-2.</title>
        <authorList>
            <person name="Jin L."/>
        </authorList>
    </citation>
    <scope>NUCLEOTIDE SEQUENCE [LARGE SCALE GENOMIC DNA]</scope>
    <source>
        <strain evidence="3 4">CHu50b-6-2</strain>
    </source>
</reference>
<evidence type="ECO:0000256" key="2">
    <source>
        <dbReference type="SAM" id="Phobius"/>
    </source>
</evidence>
<dbReference type="InterPro" id="IPR021235">
    <property type="entry name" value="DUF2637"/>
</dbReference>